<evidence type="ECO:0000256" key="1">
    <source>
        <dbReference type="ARBA" id="ARBA00004651"/>
    </source>
</evidence>
<evidence type="ECO:0000256" key="2">
    <source>
        <dbReference type="ARBA" id="ARBA00022475"/>
    </source>
</evidence>
<evidence type="ECO:0000256" key="4">
    <source>
        <dbReference type="ARBA" id="ARBA00022989"/>
    </source>
</evidence>
<evidence type="ECO:0000256" key="5">
    <source>
        <dbReference type="ARBA" id="ARBA00023136"/>
    </source>
</evidence>
<gene>
    <name evidence="9" type="ORF">Fcan01_23816</name>
</gene>
<dbReference type="AlphaFoldDB" id="A0A226D8A2"/>
<evidence type="ECO:0000313" key="9">
    <source>
        <dbReference type="EMBL" id="OXA41449.1"/>
    </source>
</evidence>
<keyword evidence="5 8" id="KW-0472">Membrane</keyword>
<dbReference type="EMBL" id="LNIX01000029">
    <property type="protein sequence ID" value="OXA41449.1"/>
    <property type="molecule type" value="Genomic_DNA"/>
</dbReference>
<dbReference type="Proteomes" id="UP000198287">
    <property type="component" value="Unassembled WGS sequence"/>
</dbReference>
<dbReference type="PANTHER" id="PTHR42643:SF24">
    <property type="entry name" value="IONOTROPIC RECEPTOR 60A"/>
    <property type="match status" value="1"/>
</dbReference>
<keyword evidence="10" id="KW-1185">Reference proteome</keyword>
<comment type="subcellular location">
    <subcellularLocation>
        <location evidence="1">Cell membrane</location>
        <topology evidence="1">Multi-pass membrane protein</topology>
    </subcellularLocation>
</comment>
<reference evidence="9 10" key="1">
    <citation type="submission" date="2015-12" db="EMBL/GenBank/DDBJ databases">
        <title>The genome of Folsomia candida.</title>
        <authorList>
            <person name="Faddeeva A."/>
            <person name="Derks M.F."/>
            <person name="Anvar Y."/>
            <person name="Smit S."/>
            <person name="Van Straalen N."/>
            <person name="Roelofs D."/>
        </authorList>
    </citation>
    <scope>NUCLEOTIDE SEQUENCE [LARGE SCALE GENOMIC DNA]</scope>
    <source>
        <strain evidence="9 10">VU population</strain>
        <tissue evidence="9">Whole body</tissue>
    </source>
</reference>
<dbReference type="PANTHER" id="PTHR42643">
    <property type="entry name" value="IONOTROPIC RECEPTOR 20A-RELATED"/>
    <property type="match status" value="1"/>
</dbReference>
<accession>A0A226D8A2</accession>
<keyword evidence="4 8" id="KW-1133">Transmembrane helix</keyword>
<dbReference type="GO" id="GO:0005886">
    <property type="term" value="C:plasma membrane"/>
    <property type="evidence" value="ECO:0007669"/>
    <property type="project" value="UniProtKB-SubCell"/>
</dbReference>
<organism evidence="9 10">
    <name type="scientific">Folsomia candida</name>
    <name type="common">Springtail</name>
    <dbReference type="NCBI Taxonomy" id="158441"/>
    <lineage>
        <taxon>Eukaryota</taxon>
        <taxon>Metazoa</taxon>
        <taxon>Ecdysozoa</taxon>
        <taxon>Arthropoda</taxon>
        <taxon>Hexapoda</taxon>
        <taxon>Collembola</taxon>
        <taxon>Entomobryomorpha</taxon>
        <taxon>Isotomoidea</taxon>
        <taxon>Isotomidae</taxon>
        <taxon>Proisotominae</taxon>
        <taxon>Folsomia</taxon>
    </lineage>
</organism>
<keyword evidence="6 9" id="KW-0675">Receptor</keyword>
<protein>
    <submittedName>
        <fullName evidence="9">Glutamate receptor ionotropic, delta-2</fullName>
    </submittedName>
</protein>
<feature type="transmembrane region" description="Helical" evidence="8">
    <location>
        <begin position="291"/>
        <end position="312"/>
    </location>
</feature>
<evidence type="ECO:0000256" key="8">
    <source>
        <dbReference type="SAM" id="Phobius"/>
    </source>
</evidence>
<proteinExistence type="predicted"/>
<evidence type="ECO:0000256" key="6">
    <source>
        <dbReference type="ARBA" id="ARBA00023170"/>
    </source>
</evidence>
<feature type="transmembrane region" description="Helical" evidence="8">
    <location>
        <begin position="235"/>
        <end position="254"/>
    </location>
</feature>
<evidence type="ECO:0000313" key="10">
    <source>
        <dbReference type="Proteomes" id="UP000198287"/>
    </source>
</evidence>
<sequence>MQEISAATIRLSDWLEIAQHRSAHLPPTESRWAFDTWIFCRTNVYVIILTNWDQPRRNLLLYFGQPLPHFGLVFQSGNNMAKFCVQHDGRIPTYLIIECQSFKLKEDNVLQKFRELSTPLESWLLSRSPDLGNFFAERERHRGPLSNPFALKGTTLPSPIALMEIAFNTANFSIRPFRTYGTAAYRVTLAMVSLKVNNYPMKIVTTKFTRFKFLTCFSERFITFDFYVMPFQLEVWVGLFTTVIVLLSGTALYEKIGKISNSSFSAWLYILANIFEEGGFVPGWFQGKNFYRFVFGSWTLMSVILTNCYNGLMISELNAPHRSNIPESFQDLICQKRDIFRSYEKVRGTNLANVERWFGANFYEFKTFWNKINLAVVVPNKRLSKL</sequence>
<feature type="transmembrane region" description="Helical" evidence="8">
    <location>
        <begin position="266"/>
        <end position="285"/>
    </location>
</feature>
<name>A0A226D8A2_FOLCA</name>
<dbReference type="Gene3D" id="1.10.287.70">
    <property type="match status" value="1"/>
</dbReference>
<keyword evidence="3 8" id="KW-0812">Transmembrane</keyword>
<keyword evidence="2" id="KW-1003">Cell membrane</keyword>
<keyword evidence="7" id="KW-0325">Glycoprotein</keyword>
<evidence type="ECO:0000256" key="3">
    <source>
        <dbReference type="ARBA" id="ARBA00022692"/>
    </source>
</evidence>
<dbReference type="InterPro" id="IPR052192">
    <property type="entry name" value="Insect_Ionotropic_Sensory_Rcpt"/>
</dbReference>
<evidence type="ECO:0000256" key="7">
    <source>
        <dbReference type="ARBA" id="ARBA00023180"/>
    </source>
</evidence>
<comment type="caution">
    <text evidence="9">The sequence shown here is derived from an EMBL/GenBank/DDBJ whole genome shotgun (WGS) entry which is preliminary data.</text>
</comment>